<dbReference type="GO" id="GO:0005886">
    <property type="term" value="C:plasma membrane"/>
    <property type="evidence" value="ECO:0007669"/>
    <property type="project" value="UniProtKB-SubCell"/>
</dbReference>
<dbReference type="CDD" id="cd06662">
    <property type="entry name" value="SURF1"/>
    <property type="match status" value="1"/>
</dbReference>
<dbReference type="InterPro" id="IPR002994">
    <property type="entry name" value="Surf1/Shy1"/>
</dbReference>
<keyword evidence="5 6" id="KW-0472">Membrane</keyword>
<proteinExistence type="inferred from homology"/>
<dbReference type="InterPro" id="IPR045214">
    <property type="entry name" value="Surf1/Surf4"/>
</dbReference>
<evidence type="ECO:0000256" key="5">
    <source>
        <dbReference type="ARBA" id="ARBA00023136"/>
    </source>
</evidence>
<evidence type="ECO:0000256" key="6">
    <source>
        <dbReference type="RuleBase" id="RU363076"/>
    </source>
</evidence>
<gene>
    <name evidence="7" type="ORF">H9L22_03465</name>
</gene>
<evidence type="ECO:0000256" key="2">
    <source>
        <dbReference type="ARBA" id="ARBA00007165"/>
    </source>
</evidence>
<protein>
    <recommendedName>
        <fullName evidence="6">SURF1-like protein</fullName>
    </recommendedName>
</protein>
<dbReference type="EMBL" id="CP060789">
    <property type="protein sequence ID" value="QNP56500.1"/>
    <property type="molecule type" value="Genomic_DNA"/>
</dbReference>
<dbReference type="RefSeq" id="WP_187721605.1">
    <property type="nucleotide sequence ID" value="NZ_BAABBL010000015.1"/>
</dbReference>
<dbReference type="PANTHER" id="PTHR23427:SF2">
    <property type="entry name" value="SURFEIT LOCUS PROTEIN 1"/>
    <property type="match status" value="1"/>
</dbReference>
<keyword evidence="4 6" id="KW-1133">Transmembrane helix</keyword>
<evidence type="ECO:0000256" key="4">
    <source>
        <dbReference type="ARBA" id="ARBA00022989"/>
    </source>
</evidence>
<keyword evidence="8" id="KW-1185">Reference proteome</keyword>
<name>A0A7H0H7I4_9ACTN</name>
<evidence type="ECO:0000313" key="8">
    <source>
        <dbReference type="Proteomes" id="UP000516117"/>
    </source>
</evidence>
<organism evidence="7 8">
    <name type="scientific">Tessaracoccus defluvii</name>
    <dbReference type="NCBI Taxonomy" id="1285901"/>
    <lineage>
        <taxon>Bacteria</taxon>
        <taxon>Bacillati</taxon>
        <taxon>Actinomycetota</taxon>
        <taxon>Actinomycetes</taxon>
        <taxon>Propionibacteriales</taxon>
        <taxon>Propionibacteriaceae</taxon>
        <taxon>Tessaracoccus</taxon>
    </lineage>
</organism>
<accession>A0A7H0H7I4</accession>
<dbReference type="KEGG" id="tdf:H9L22_03465"/>
<evidence type="ECO:0000256" key="3">
    <source>
        <dbReference type="ARBA" id="ARBA00022692"/>
    </source>
</evidence>
<sequence>MSRQARRWIALGVLATVLAVTFVMLGRWQLSRLDERRAANAIVVAHRDMPVQPYGQVMGGPIGDDDQWFQVTATGTYLPEQFQVRYRSLDGAYGSEVVAVLQTDAGDHLLVDRGFLQREGSRPDGDVPAVTPGEVTVTGYVRRNERGDSIAMEPHEGQIRLISSEALGQSLGLDLLDGFIALSESTPADVGGLTPVPPPDLSEGPHLSYALQWFAFTVVGVIGVGVLVRADIRDRRKASAKAAA</sequence>
<keyword evidence="3 6" id="KW-0812">Transmembrane</keyword>
<reference evidence="7 8" key="1">
    <citation type="submission" date="2020-08" db="EMBL/GenBank/DDBJ databases">
        <title>Genome sequence of Tessaracoccus defluvii JCM 17540T.</title>
        <authorList>
            <person name="Hyun D.-W."/>
            <person name="Bae J.-W."/>
        </authorList>
    </citation>
    <scope>NUCLEOTIDE SEQUENCE [LARGE SCALE GENOMIC DNA]</scope>
    <source>
        <strain evidence="7 8">JCM 17540</strain>
    </source>
</reference>
<dbReference type="PROSITE" id="PS50895">
    <property type="entry name" value="SURF1"/>
    <property type="match status" value="1"/>
</dbReference>
<dbReference type="PANTHER" id="PTHR23427">
    <property type="entry name" value="SURFEIT LOCUS PROTEIN"/>
    <property type="match status" value="1"/>
</dbReference>
<evidence type="ECO:0000313" key="7">
    <source>
        <dbReference type="EMBL" id="QNP56500.1"/>
    </source>
</evidence>
<dbReference type="Proteomes" id="UP000516117">
    <property type="component" value="Chromosome"/>
</dbReference>
<feature type="transmembrane region" description="Helical" evidence="6">
    <location>
        <begin position="209"/>
        <end position="228"/>
    </location>
</feature>
<evidence type="ECO:0000256" key="1">
    <source>
        <dbReference type="ARBA" id="ARBA00004370"/>
    </source>
</evidence>
<comment type="subcellular location">
    <subcellularLocation>
        <location evidence="6">Cell membrane</location>
        <topology evidence="6">Multi-pass membrane protein</topology>
    </subcellularLocation>
    <subcellularLocation>
        <location evidence="1">Membrane</location>
    </subcellularLocation>
</comment>
<dbReference type="Pfam" id="PF02104">
    <property type="entry name" value="SURF1"/>
    <property type="match status" value="1"/>
</dbReference>
<dbReference type="AlphaFoldDB" id="A0A7H0H7I4"/>
<comment type="caution">
    <text evidence="6">Lacks conserved residue(s) required for the propagation of feature annotation.</text>
</comment>
<keyword evidence="6" id="KW-1003">Cell membrane</keyword>
<comment type="similarity">
    <text evidence="2 6">Belongs to the SURF1 family.</text>
</comment>